<sequence length="227" mass="24924">MFSSAHLLLLALAASTGLAAFSSDQCVCSDLKPCLDKVKSTVPKCTEYCSPQLTQIGVNLDEAKKCTDYYSPEFDATVKCIKEEFSNSCAQNSSDAKHDIQKRDPNTLKLAVLSELNKWITYNAPQLKQTIAQSLQFIICTKKCVDIRTSKCADGFNCVLDLPSDQDVIKAAKTCISNNWTTAKAQDLCNCFSESGFQKLAPVCPKIQIEPAQTRFVPRNVTCGNVN</sequence>
<dbReference type="Proteomes" id="UP000614601">
    <property type="component" value="Unassembled WGS sequence"/>
</dbReference>
<dbReference type="OrthoDB" id="5833681at2759"/>
<keyword evidence="1" id="KW-0732">Signal</keyword>
<name>A0A811KFK4_9BILA</name>
<keyword evidence="3" id="KW-1185">Reference proteome</keyword>
<proteinExistence type="predicted"/>
<feature type="signal peptide" evidence="1">
    <location>
        <begin position="1"/>
        <end position="19"/>
    </location>
</feature>
<dbReference type="EMBL" id="CAJFDH010000003">
    <property type="protein sequence ID" value="CAD5213609.1"/>
    <property type="molecule type" value="Genomic_DNA"/>
</dbReference>
<protein>
    <submittedName>
        <fullName evidence="2">Uncharacterized protein</fullName>
    </submittedName>
</protein>
<dbReference type="PANTHER" id="PTHR34401">
    <property type="entry name" value="PROTEIN CBG12388-RELATED"/>
    <property type="match status" value="1"/>
</dbReference>
<organism evidence="2 3">
    <name type="scientific">Bursaphelenchus okinawaensis</name>
    <dbReference type="NCBI Taxonomy" id="465554"/>
    <lineage>
        <taxon>Eukaryota</taxon>
        <taxon>Metazoa</taxon>
        <taxon>Ecdysozoa</taxon>
        <taxon>Nematoda</taxon>
        <taxon>Chromadorea</taxon>
        <taxon>Rhabditida</taxon>
        <taxon>Tylenchina</taxon>
        <taxon>Tylenchomorpha</taxon>
        <taxon>Aphelenchoidea</taxon>
        <taxon>Aphelenchoididae</taxon>
        <taxon>Bursaphelenchus</taxon>
    </lineage>
</organism>
<dbReference type="PANTHER" id="PTHR34401:SF3">
    <property type="entry name" value="DB DOMAIN-CONTAINING PROTEIN"/>
    <property type="match status" value="1"/>
</dbReference>
<evidence type="ECO:0000256" key="1">
    <source>
        <dbReference type="SAM" id="SignalP"/>
    </source>
</evidence>
<dbReference type="EMBL" id="CAJFCW020000003">
    <property type="protein sequence ID" value="CAG9101209.1"/>
    <property type="molecule type" value="Genomic_DNA"/>
</dbReference>
<evidence type="ECO:0000313" key="3">
    <source>
        <dbReference type="Proteomes" id="UP000614601"/>
    </source>
</evidence>
<dbReference type="AlphaFoldDB" id="A0A811KFK4"/>
<dbReference type="Proteomes" id="UP000783686">
    <property type="component" value="Unassembled WGS sequence"/>
</dbReference>
<gene>
    <name evidence="2" type="ORF">BOKJ2_LOCUS5178</name>
</gene>
<reference evidence="2" key="1">
    <citation type="submission" date="2020-09" db="EMBL/GenBank/DDBJ databases">
        <authorList>
            <person name="Kikuchi T."/>
        </authorList>
    </citation>
    <scope>NUCLEOTIDE SEQUENCE</scope>
    <source>
        <strain evidence="2">SH1</strain>
    </source>
</reference>
<evidence type="ECO:0000313" key="2">
    <source>
        <dbReference type="EMBL" id="CAD5213609.1"/>
    </source>
</evidence>
<comment type="caution">
    <text evidence="2">The sequence shown here is derived from an EMBL/GenBank/DDBJ whole genome shotgun (WGS) entry which is preliminary data.</text>
</comment>
<accession>A0A811KFK4</accession>
<feature type="chain" id="PRO_5035594896" evidence="1">
    <location>
        <begin position="20"/>
        <end position="227"/>
    </location>
</feature>